<protein>
    <recommendedName>
        <fullName evidence="4">Helix-turn-helix domain-containing protein</fullName>
    </recommendedName>
</protein>
<feature type="chain" id="PRO_5045656938" description="Helix-turn-helix domain-containing protein" evidence="1">
    <location>
        <begin position="21"/>
        <end position="100"/>
    </location>
</feature>
<evidence type="ECO:0008006" key="4">
    <source>
        <dbReference type="Google" id="ProtNLM"/>
    </source>
</evidence>
<evidence type="ECO:0000313" key="2">
    <source>
        <dbReference type="EMBL" id="NDK38269.1"/>
    </source>
</evidence>
<dbReference type="EMBL" id="QOVG01000003">
    <property type="protein sequence ID" value="NDK38269.1"/>
    <property type="molecule type" value="Genomic_DNA"/>
</dbReference>
<dbReference type="Proteomes" id="UP001429354">
    <property type="component" value="Unassembled WGS sequence"/>
</dbReference>
<accession>A0ABX0A9R2</accession>
<reference evidence="2 3" key="1">
    <citation type="submission" date="2018-07" db="EMBL/GenBank/DDBJ databases">
        <title>Whole genome Sequencing of Pseudoxanthomonas gei KCTC 32298 (T).</title>
        <authorList>
            <person name="Kumar S."/>
            <person name="Bansal K."/>
            <person name="Kaur A."/>
            <person name="Patil P."/>
            <person name="Sharma S."/>
            <person name="Patil P.B."/>
        </authorList>
    </citation>
    <scope>NUCLEOTIDE SEQUENCE [LARGE SCALE GENOMIC DNA]</scope>
    <source>
        <strain evidence="2 3">KCTC 32298</strain>
    </source>
</reference>
<keyword evidence="3" id="KW-1185">Reference proteome</keyword>
<gene>
    <name evidence="2" type="ORF">DT603_05365</name>
</gene>
<keyword evidence="1" id="KW-0732">Signal</keyword>
<organism evidence="2 3">
    <name type="scientific">Pseudoxanthomonas gei</name>
    <dbReference type="NCBI Taxonomy" id="1383030"/>
    <lineage>
        <taxon>Bacteria</taxon>
        <taxon>Pseudomonadati</taxon>
        <taxon>Pseudomonadota</taxon>
        <taxon>Gammaproteobacteria</taxon>
        <taxon>Lysobacterales</taxon>
        <taxon>Lysobacteraceae</taxon>
        <taxon>Pseudoxanthomonas</taxon>
    </lineage>
</organism>
<dbReference type="RefSeq" id="WP_162348839.1">
    <property type="nucleotide sequence ID" value="NZ_QOVG01000003.1"/>
</dbReference>
<comment type="caution">
    <text evidence="2">The sequence shown here is derived from an EMBL/GenBank/DDBJ whole genome shotgun (WGS) entry which is preliminary data.</text>
</comment>
<feature type="signal peptide" evidence="1">
    <location>
        <begin position="1"/>
        <end position="20"/>
    </location>
</feature>
<sequence length="100" mass="11295">MFTKTLLFVGLLVAAPIASAASTAELARETGLSERNIRMILGARTPYAEYRIDYNRKLRQFKQVVGEDNYQRLMNGEAIVLQRKARDETRPIASVEPARP</sequence>
<evidence type="ECO:0000313" key="3">
    <source>
        <dbReference type="Proteomes" id="UP001429354"/>
    </source>
</evidence>
<evidence type="ECO:0000256" key="1">
    <source>
        <dbReference type="SAM" id="SignalP"/>
    </source>
</evidence>
<name>A0ABX0A9R2_9GAMM</name>
<proteinExistence type="predicted"/>